<reference evidence="1" key="1">
    <citation type="journal article" date="2023" name="Science">
        <title>Genome structures resolve the early diversification of teleost fishes.</title>
        <authorList>
            <person name="Parey E."/>
            <person name="Louis A."/>
            <person name="Montfort J."/>
            <person name="Bouchez O."/>
            <person name="Roques C."/>
            <person name="Iampietro C."/>
            <person name="Lluch J."/>
            <person name="Castinel A."/>
            <person name="Donnadieu C."/>
            <person name="Desvignes T."/>
            <person name="Floi Bucao C."/>
            <person name="Jouanno E."/>
            <person name="Wen M."/>
            <person name="Mejri S."/>
            <person name="Dirks R."/>
            <person name="Jansen H."/>
            <person name="Henkel C."/>
            <person name="Chen W.J."/>
            <person name="Zahm M."/>
            <person name="Cabau C."/>
            <person name="Klopp C."/>
            <person name="Thompson A.W."/>
            <person name="Robinson-Rechavi M."/>
            <person name="Braasch I."/>
            <person name="Lecointre G."/>
            <person name="Bobe J."/>
            <person name="Postlethwait J.H."/>
            <person name="Berthelot C."/>
            <person name="Roest Crollius H."/>
            <person name="Guiguen Y."/>
        </authorList>
    </citation>
    <scope>NUCLEOTIDE SEQUENCE</scope>
    <source>
        <strain evidence="1">WJC10195</strain>
    </source>
</reference>
<dbReference type="OrthoDB" id="8957104at2759"/>
<gene>
    <name evidence="1" type="ORF">SKAU_G00191250</name>
</gene>
<name>A0A9Q1FDS2_SYNKA</name>
<dbReference type="EMBL" id="JAINUF010000006">
    <property type="protein sequence ID" value="KAJ8356331.1"/>
    <property type="molecule type" value="Genomic_DNA"/>
</dbReference>
<accession>A0A9Q1FDS2</accession>
<evidence type="ECO:0000313" key="2">
    <source>
        <dbReference type="Proteomes" id="UP001152622"/>
    </source>
</evidence>
<evidence type="ECO:0000313" key="1">
    <source>
        <dbReference type="EMBL" id="KAJ8356331.1"/>
    </source>
</evidence>
<keyword evidence="2" id="KW-1185">Reference proteome</keyword>
<proteinExistence type="predicted"/>
<protein>
    <submittedName>
        <fullName evidence="1">Uncharacterized protein</fullName>
    </submittedName>
</protein>
<sequence length="90" mass="10341">MQMQLIAPLGDSYIRHGEERARETMGISLGLDARVHWFGWGGLRRPSFGNPSDDLGKFKSLDLIAEIKRDLQDLHRHFTWTKIFLSGITM</sequence>
<dbReference type="Proteomes" id="UP001152622">
    <property type="component" value="Chromosome 6"/>
</dbReference>
<dbReference type="AlphaFoldDB" id="A0A9Q1FDS2"/>
<comment type="caution">
    <text evidence="1">The sequence shown here is derived from an EMBL/GenBank/DDBJ whole genome shotgun (WGS) entry which is preliminary data.</text>
</comment>
<organism evidence="1 2">
    <name type="scientific">Synaphobranchus kaupii</name>
    <name type="common">Kaup's arrowtooth eel</name>
    <dbReference type="NCBI Taxonomy" id="118154"/>
    <lineage>
        <taxon>Eukaryota</taxon>
        <taxon>Metazoa</taxon>
        <taxon>Chordata</taxon>
        <taxon>Craniata</taxon>
        <taxon>Vertebrata</taxon>
        <taxon>Euteleostomi</taxon>
        <taxon>Actinopterygii</taxon>
        <taxon>Neopterygii</taxon>
        <taxon>Teleostei</taxon>
        <taxon>Anguilliformes</taxon>
        <taxon>Synaphobranchidae</taxon>
        <taxon>Synaphobranchus</taxon>
    </lineage>
</organism>